<reference evidence="1" key="1">
    <citation type="journal article" date="2014" name="Front. Microbiol.">
        <title>High frequency of phylogenetically diverse reductive dehalogenase-homologous genes in deep subseafloor sedimentary metagenomes.</title>
        <authorList>
            <person name="Kawai M."/>
            <person name="Futagami T."/>
            <person name="Toyoda A."/>
            <person name="Takaki Y."/>
            <person name="Nishi S."/>
            <person name="Hori S."/>
            <person name="Arai W."/>
            <person name="Tsubouchi T."/>
            <person name="Morono Y."/>
            <person name="Uchiyama I."/>
            <person name="Ito T."/>
            <person name="Fujiyama A."/>
            <person name="Inagaki F."/>
            <person name="Takami H."/>
        </authorList>
    </citation>
    <scope>NUCLEOTIDE SEQUENCE</scope>
    <source>
        <strain evidence="1">Expedition CK06-06</strain>
    </source>
</reference>
<gene>
    <name evidence="1" type="ORF">S01H1_34381</name>
</gene>
<evidence type="ECO:0000313" key="1">
    <source>
        <dbReference type="EMBL" id="GAG03207.1"/>
    </source>
</evidence>
<dbReference type="SUPFAM" id="SSF56801">
    <property type="entry name" value="Acetyl-CoA synthetase-like"/>
    <property type="match status" value="1"/>
</dbReference>
<dbReference type="Gene3D" id="3.40.50.12780">
    <property type="entry name" value="N-terminal domain of ligase-like"/>
    <property type="match status" value="1"/>
</dbReference>
<name>X0UVH5_9ZZZZ</name>
<dbReference type="InterPro" id="IPR042099">
    <property type="entry name" value="ANL_N_sf"/>
</dbReference>
<dbReference type="PANTHER" id="PTHR43439:SF1">
    <property type="entry name" value="PHENYLACETATE-COENZYME A LIGASE"/>
    <property type="match status" value="1"/>
</dbReference>
<sequence>MWNSEWETASRKTLEQVQLERLQATLHRAYQRVPFYRKVFSEKGILPEDLRRLDDLKNFPFTTKNDLRDNYPYGMFAVPMRDIVRIHCSSGTTGKPTVVGYTKNDMKNWCDAMARVMVAGGVTRDDIVQITFG</sequence>
<comment type="caution">
    <text evidence="1">The sequence shown here is derived from an EMBL/GenBank/DDBJ whole genome shotgun (WGS) entry which is preliminary data.</text>
</comment>
<proteinExistence type="predicted"/>
<dbReference type="EMBL" id="BARS01021402">
    <property type="protein sequence ID" value="GAG03207.1"/>
    <property type="molecule type" value="Genomic_DNA"/>
</dbReference>
<feature type="non-terminal residue" evidence="1">
    <location>
        <position position="133"/>
    </location>
</feature>
<dbReference type="PANTHER" id="PTHR43439">
    <property type="entry name" value="PHENYLACETATE-COENZYME A LIGASE"/>
    <property type="match status" value="1"/>
</dbReference>
<accession>X0UVH5</accession>
<organism evidence="1">
    <name type="scientific">marine sediment metagenome</name>
    <dbReference type="NCBI Taxonomy" id="412755"/>
    <lineage>
        <taxon>unclassified sequences</taxon>
        <taxon>metagenomes</taxon>
        <taxon>ecological metagenomes</taxon>
    </lineage>
</organism>
<dbReference type="InterPro" id="IPR051414">
    <property type="entry name" value="Adenylate-forming_Reductase"/>
</dbReference>
<protein>
    <recommendedName>
        <fullName evidence="2">Phenylacetate--CoA ligase</fullName>
    </recommendedName>
</protein>
<evidence type="ECO:0008006" key="2">
    <source>
        <dbReference type="Google" id="ProtNLM"/>
    </source>
</evidence>
<dbReference type="AlphaFoldDB" id="X0UVH5"/>